<dbReference type="CDD" id="cd04730">
    <property type="entry name" value="NPD_like"/>
    <property type="match status" value="1"/>
</dbReference>
<dbReference type="InterPro" id="IPR004136">
    <property type="entry name" value="NMO"/>
</dbReference>
<dbReference type="GO" id="GO:0018580">
    <property type="term" value="F:nitronate monooxygenase activity"/>
    <property type="evidence" value="ECO:0007669"/>
    <property type="project" value="InterPro"/>
</dbReference>
<organism evidence="1 2">
    <name type="scientific">Sterolibacterium denitrificans</name>
    <dbReference type="NCBI Taxonomy" id="157592"/>
    <lineage>
        <taxon>Bacteria</taxon>
        <taxon>Pseudomonadati</taxon>
        <taxon>Pseudomonadota</taxon>
        <taxon>Betaproteobacteria</taxon>
        <taxon>Nitrosomonadales</taxon>
        <taxon>Sterolibacteriaceae</taxon>
        <taxon>Sterolibacterium</taxon>
    </lineage>
</organism>
<dbReference type="Pfam" id="PF03060">
    <property type="entry name" value="NMO"/>
    <property type="match status" value="1"/>
</dbReference>
<protein>
    <submittedName>
        <fullName evidence="1">Uncharacterized protein</fullName>
    </submittedName>
</protein>
<proteinExistence type="predicted"/>
<reference evidence="1 2" key="1">
    <citation type="journal article" date="2016" name="ISME J.">
        <title>Integrated multi-omics analyses reveal the biochemical mechanisms and phylogenetic relevance of anaerobic androgen biodegradation in the environment.</title>
        <authorList>
            <person name="Yang F.C."/>
            <person name="Chen Y.L."/>
            <person name="Tang S.L."/>
            <person name="Yu C.P."/>
            <person name="Wang P.H."/>
            <person name="Ismail W."/>
            <person name="Wang C.H."/>
            <person name="Ding J.Y."/>
            <person name="Yang C.Y."/>
            <person name="Yang C.Y."/>
            <person name="Chiang Y.R."/>
        </authorList>
    </citation>
    <scope>NUCLEOTIDE SEQUENCE [LARGE SCALE GENOMIC DNA]</scope>
    <source>
        <strain evidence="1 2">DSM 13999</strain>
    </source>
</reference>
<dbReference type="RefSeq" id="WP_067169318.1">
    <property type="nucleotide sequence ID" value="NZ_LFZK01000001.1"/>
</dbReference>
<evidence type="ECO:0000313" key="2">
    <source>
        <dbReference type="Proteomes" id="UP000243416"/>
    </source>
</evidence>
<dbReference type="EMBL" id="LFZK01000001">
    <property type="protein sequence ID" value="KYC29101.1"/>
    <property type="molecule type" value="Genomic_DNA"/>
</dbReference>
<dbReference type="InterPro" id="IPR013785">
    <property type="entry name" value="Aldolase_TIM"/>
</dbReference>
<keyword evidence="2" id="KW-1185">Reference proteome</keyword>
<dbReference type="OrthoDB" id="9778912at2"/>
<accession>A0A656Z8K6</accession>
<dbReference type="Proteomes" id="UP000243416">
    <property type="component" value="Unassembled WGS sequence"/>
</dbReference>
<dbReference type="PANTHER" id="PTHR32332:SF38">
    <property type="entry name" value="MONOOXYGENASE RV1533-RELATED"/>
    <property type="match status" value="1"/>
</dbReference>
<dbReference type="AlphaFoldDB" id="A0A656Z8K6"/>
<gene>
    <name evidence="1" type="ORF">ACY05_00510</name>
</gene>
<comment type="caution">
    <text evidence="1">The sequence shown here is derived from an EMBL/GenBank/DDBJ whole genome shotgun (WGS) entry which is preliminary data.</text>
</comment>
<dbReference type="SUPFAM" id="SSF51412">
    <property type="entry name" value="Inosine monophosphate dehydrogenase (IMPDH)"/>
    <property type="match status" value="1"/>
</dbReference>
<dbReference type="PANTHER" id="PTHR32332">
    <property type="entry name" value="2-NITROPROPANE DIOXYGENASE"/>
    <property type="match status" value="1"/>
</dbReference>
<evidence type="ECO:0000313" key="1">
    <source>
        <dbReference type="EMBL" id="KYC29101.1"/>
    </source>
</evidence>
<name>A0A656Z8K6_9PROT</name>
<sequence length="367" mass="40115">MAKKDPLRTKLCDMLGIEYPIVAFTHCKDVAAAVINSGAFAVLGQTQSTPEEIEANVRWLKERIGDKPFGIDLVFPASVPAKQSIDEMLAKIPREQQDYANDIARRHNIPEPKKRPELYDLGWMEKETSHKQLEVALELKVPVLASGLGNPDFFIPAAHARGMQVWGLVGKQRQAKKELEAGVDVIVAQGMDAAGHTGNVGTFSIVPQVRAIAGDVPVIAAGGVTTGRHLAGAIALGAAGVWTGTLWLASRESDVDMRMKERLIEATSDDTSHSACVSGFTMRTLKSRWHEEWSKPDAPKPAPAPYQLLLFAKMKQSAFDWDIKDFMTEAAGQGVGFIDSMKPARKIVSDMVDEAYEAFTEIYGDLD</sequence>
<dbReference type="Gene3D" id="3.20.20.70">
    <property type="entry name" value="Aldolase class I"/>
    <property type="match status" value="1"/>
</dbReference>